<dbReference type="InterPro" id="IPR002320">
    <property type="entry name" value="Thr-tRNA-ligase_IIa"/>
</dbReference>
<dbReference type="InterPro" id="IPR045864">
    <property type="entry name" value="aa-tRNA-synth_II/BPL/LPL"/>
</dbReference>
<organism evidence="14">
    <name type="scientific">Haptolina ericina</name>
    <dbReference type="NCBI Taxonomy" id="156174"/>
    <lineage>
        <taxon>Eukaryota</taxon>
        <taxon>Haptista</taxon>
        <taxon>Haptophyta</taxon>
        <taxon>Prymnesiophyceae</taxon>
        <taxon>Prymnesiales</taxon>
        <taxon>Prymnesiaceae</taxon>
        <taxon>Haptolina</taxon>
    </lineage>
</organism>
<keyword evidence="6" id="KW-0547">Nucleotide-binding</keyword>
<dbReference type="SUPFAM" id="SSF55186">
    <property type="entry name" value="ThrRS/AlaRS common domain"/>
    <property type="match status" value="1"/>
</dbReference>
<protein>
    <recommendedName>
        <fullName evidence="12">Probable threonine--tRNA ligase, cytoplasmic</fullName>
        <ecNumber evidence="3">6.1.1.3</ecNumber>
    </recommendedName>
    <alternativeName>
        <fullName evidence="10">Threonyl-tRNA synthetase</fullName>
    </alternativeName>
</protein>
<dbReference type="GO" id="GO:0005739">
    <property type="term" value="C:mitochondrion"/>
    <property type="evidence" value="ECO:0007669"/>
    <property type="project" value="TreeGrafter"/>
</dbReference>
<name>A0A7S3AP41_9EUKA</name>
<proteinExistence type="inferred from homology"/>
<evidence type="ECO:0000256" key="6">
    <source>
        <dbReference type="ARBA" id="ARBA00022741"/>
    </source>
</evidence>
<dbReference type="SUPFAM" id="SSF55681">
    <property type="entry name" value="Class II aaRS and biotin synthetases"/>
    <property type="match status" value="1"/>
</dbReference>
<accession>A0A7S3AP41</accession>
<dbReference type="FunFam" id="3.40.50.800:FF:000019">
    <property type="entry name" value="Threonine--tRNA ligase mitochondrial 1"/>
    <property type="match status" value="1"/>
</dbReference>
<reference evidence="14" key="1">
    <citation type="submission" date="2021-01" db="EMBL/GenBank/DDBJ databases">
        <authorList>
            <person name="Corre E."/>
            <person name="Pelletier E."/>
            <person name="Niang G."/>
            <person name="Scheremetjew M."/>
            <person name="Finn R."/>
            <person name="Kale V."/>
            <person name="Holt S."/>
            <person name="Cochrane G."/>
            <person name="Meng A."/>
            <person name="Brown T."/>
            <person name="Cohen L."/>
        </authorList>
    </citation>
    <scope>NUCLEOTIDE SEQUENCE</scope>
    <source>
        <strain evidence="14">CCMP281</strain>
    </source>
</reference>
<comment type="similarity">
    <text evidence="2">Belongs to the class-II aminoacyl-tRNA synthetase family.</text>
</comment>
<dbReference type="InterPro" id="IPR036621">
    <property type="entry name" value="Anticodon-bd_dom_sf"/>
</dbReference>
<evidence type="ECO:0000256" key="4">
    <source>
        <dbReference type="ARBA" id="ARBA00022490"/>
    </source>
</evidence>
<dbReference type="InterPro" id="IPR047246">
    <property type="entry name" value="ThrRS_anticodon"/>
</dbReference>
<dbReference type="InterPro" id="IPR002314">
    <property type="entry name" value="aa-tRNA-synt_IIb"/>
</dbReference>
<comment type="catalytic activity">
    <reaction evidence="11">
        <text>tRNA(Thr) + L-threonine + ATP = L-threonyl-tRNA(Thr) + AMP + diphosphate + H(+)</text>
        <dbReference type="Rhea" id="RHEA:24624"/>
        <dbReference type="Rhea" id="RHEA-COMP:9670"/>
        <dbReference type="Rhea" id="RHEA-COMP:9704"/>
        <dbReference type="ChEBI" id="CHEBI:15378"/>
        <dbReference type="ChEBI" id="CHEBI:30616"/>
        <dbReference type="ChEBI" id="CHEBI:33019"/>
        <dbReference type="ChEBI" id="CHEBI:57926"/>
        <dbReference type="ChEBI" id="CHEBI:78442"/>
        <dbReference type="ChEBI" id="CHEBI:78534"/>
        <dbReference type="ChEBI" id="CHEBI:456215"/>
        <dbReference type="EC" id="6.1.1.3"/>
    </reaction>
</comment>
<dbReference type="InterPro" id="IPR018163">
    <property type="entry name" value="Thr/Ala-tRNA-synth_IIc_edit"/>
</dbReference>
<dbReference type="CDD" id="cd00860">
    <property type="entry name" value="ThrRS_anticodon"/>
    <property type="match status" value="1"/>
</dbReference>
<dbReference type="PROSITE" id="PS50862">
    <property type="entry name" value="AA_TRNA_LIGASE_II"/>
    <property type="match status" value="1"/>
</dbReference>
<keyword evidence="4" id="KW-0963">Cytoplasm</keyword>
<dbReference type="GO" id="GO:0006435">
    <property type="term" value="P:threonyl-tRNA aminoacylation"/>
    <property type="evidence" value="ECO:0007669"/>
    <property type="project" value="InterPro"/>
</dbReference>
<keyword evidence="7" id="KW-0067">ATP-binding</keyword>
<evidence type="ECO:0000256" key="8">
    <source>
        <dbReference type="ARBA" id="ARBA00022917"/>
    </source>
</evidence>
<evidence type="ECO:0000256" key="3">
    <source>
        <dbReference type="ARBA" id="ARBA00013163"/>
    </source>
</evidence>
<dbReference type="PRINTS" id="PR01047">
    <property type="entry name" value="TRNASYNTHTHR"/>
</dbReference>
<evidence type="ECO:0000313" key="14">
    <source>
        <dbReference type="EMBL" id="CAE0110831.1"/>
    </source>
</evidence>
<dbReference type="CDD" id="cd00771">
    <property type="entry name" value="ThrRS_core"/>
    <property type="match status" value="1"/>
</dbReference>
<dbReference type="EMBL" id="HBHX01020611">
    <property type="protein sequence ID" value="CAE0110831.1"/>
    <property type="molecule type" value="Transcribed_RNA"/>
</dbReference>
<evidence type="ECO:0000259" key="13">
    <source>
        <dbReference type="PROSITE" id="PS50862"/>
    </source>
</evidence>
<dbReference type="HAMAP" id="MF_00184">
    <property type="entry name" value="Thr_tRNA_synth"/>
    <property type="match status" value="1"/>
</dbReference>
<dbReference type="InterPro" id="IPR004154">
    <property type="entry name" value="Anticodon-bd"/>
</dbReference>
<dbReference type="EC" id="6.1.1.3" evidence="3"/>
<dbReference type="SMART" id="SM00863">
    <property type="entry name" value="tRNA_SAD"/>
    <property type="match status" value="1"/>
</dbReference>
<dbReference type="InterPro" id="IPR033728">
    <property type="entry name" value="ThrRS_core"/>
</dbReference>
<evidence type="ECO:0000256" key="12">
    <source>
        <dbReference type="ARBA" id="ARBA00072369"/>
    </source>
</evidence>
<evidence type="ECO:0000256" key="10">
    <source>
        <dbReference type="ARBA" id="ARBA00031900"/>
    </source>
</evidence>
<dbReference type="AlphaFoldDB" id="A0A7S3AP41"/>
<dbReference type="InterPro" id="IPR006195">
    <property type="entry name" value="aa-tRNA-synth_II"/>
</dbReference>
<evidence type="ECO:0000256" key="7">
    <source>
        <dbReference type="ARBA" id="ARBA00022840"/>
    </source>
</evidence>
<keyword evidence="8" id="KW-0648">Protein biosynthesis</keyword>
<keyword evidence="5" id="KW-0436">Ligase</keyword>
<dbReference type="InterPro" id="IPR012947">
    <property type="entry name" value="tRNA_SAD"/>
</dbReference>
<dbReference type="Gene3D" id="3.30.930.10">
    <property type="entry name" value="Bira Bifunctional Protein, Domain 2"/>
    <property type="match status" value="1"/>
</dbReference>
<dbReference type="Pfam" id="PF07973">
    <property type="entry name" value="tRNA_SAD"/>
    <property type="match status" value="1"/>
</dbReference>
<dbReference type="NCBIfam" id="TIGR00418">
    <property type="entry name" value="thrS"/>
    <property type="match status" value="1"/>
</dbReference>
<dbReference type="FunFam" id="3.30.980.10:FF:000005">
    <property type="entry name" value="Threonyl-tRNA synthetase, mitochondrial"/>
    <property type="match status" value="1"/>
</dbReference>
<dbReference type="PANTHER" id="PTHR11451:SF46">
    <property type="entry name" value="THREONINE--TRNA LIGASE"/>
    <property type="match status" value="1"/>
</dbReference>
<keyword evidence="9" id="KW-0030">Aminoacyl-tRNA synthetase</keyword>
<gene>
    <name evidence="14" type="ORF">HERI1096_LOCUS11491</name>
</gene>
<dbReference type="Pfam" id="PF00587">
    <property type="entry name" value="tRNA-synt_2b"/>
    <property type="match status" value="1"/>
</dbReference>
<evidence type="ECO:0000256" key="2">
    <source>
        <dbReference type="ARBA" id="ARBA00008226"/>
    </source>
</evidence>
<dbReference type="GO" id="GO:0004829">
    <property type="term" value="F:threonine-tRNA ligase activity"/>
    <property type="evidence" value="ECO:0007669"/>
    <property type="project" value="UniProtKB-EC"/>
</dbReference>
<evidence type="ECO:0000256" key="5">
    <source>
        <dbReference type="ARBA" id="ARBA00022598"/>
    </source>
</evidence>
<dbReference type="SUPFAM" id="SSF52954">
    <property type="entry name" value="Class II aaRS ABD-related"/>
    <property type="match status" value="1"/>
</dbReference>
<feature type="domain" description="Aminoacyl-transfer RNA synthetases class-II family profile" evidence="13">
    <location>
        <begin position="250"/>
        <end position="519"/>
    </location>
</feature>
<evidence type="ECO:0000256" key="1">
    <source>
        <dbReference type="ARBA" id="ARBA00004496"/>
    </source>
</evidence>
<dbReference type="Pfam" id="PF03129">
    <property type="entry name" value="HGTP_anticodon"/>
    <property type="match status" value="1"/>
</dbReference>
<sequence>MGKVVEMSMDGEEPVAEVSTEWEMWDANRPLEGDCELQLIKFEDPRGKEVFWHSSAHILGEALEGLYGAKLTHGPPTDDGFFYDSFMGSESVTPDMVSALEKKAKQIADSKQDYERVVVTKDECLELFAQNPFKVALISGKIPDGSSTTVYRCGNFVDLCKGPHVPNTSRVKAFSVTKTSATQWLGKQGNDDLQRVYAVSFPDKKELAAWKHLQEEAAKRDHRKIGVEQQLLFFDELSPGSCFFLPHGCRIYNKLMEVIRQQYWLRGYSEVVTPNMYNLKLWETSGHAAKYKENMFCFPIEGQEFGLKPMNCPGHCIMFKSKKRSYRELPMRFADFGVLHRNELSGALTGLTRVRRFQQDDAHIFCMVSQIKEEVANVLDMIATVYSYFGMSFALKLSTRPESALGDVEVWDKAEALMTEALNEFKAKTGQSWTLNPGDGAFYGPKIDVQVFDALKRAHQCATVQLDFVQPQRFDLKYQSASGDGEDTFERPVMVHRAVLGSVERMIAILIEHYAGKWPFFLSPRQAIVVPVSKAYMEYAAEVQSKIHAAGYYVDTETSSRTLNKMIREAQLAQYNFILVVGEQEQKTGSVSVRTRDNEVHGERSVDALLAEFKGLCDDHK</sequence>
<evidence type="ECO:0000256" key="11">
    <source>
        <dbReference type="ARBA" id="ARBA00049515"/>
    </source>
</evidence>
<dbReference type="Gene3D" id="3.30.980.10">
    <property type="entry name" value="Threonyl-trna Synthetase, Chain A, domain 2"/>
    <property type="match status" value="1"/>
</dbReference>
<dbReference type="Gene3D" id="3.40.50.800">
    <property type="entry name" value="Anticodon-binding domain"/>
    <property type="match status" value="1"/>
</dbReference>
<dbReference type="PANTHER" id="PTHR11451">
    <property type="entry name" value="THREONINE-TRNA LIGASE"/>
    <property type="match status" value="1"/>
</dbReference>
<dbReference type="GO" id="GO:0005524">
    <property type="term" value="F:ATP binding"/>
    <property type="evidence" value="ECO:0007669"/>
    <property type="project" value="UniProtKB-KW"/>
</dbReference>
<evidence type="ECO:0000256" key="9">
    <source>
        <dbReference type="ARBA" id="ARBA00023146"/>
    </source>
</evidence>
<comment type="subcellular location">
    <subcellularLocation>
        <location evidence="1">Cytoplasm</location>
    </subcellularLocation>
</comment>
<dbReference type="FunFam" id="3.30.930.10:FF:000019">
    <property type="entry name" value="Threonine--tRNA ligase"/>
    <property type="match status" value="1"/>
</dbReference>